<dbReference type="InParanoid" id="A0A161THP7"/>
<keyword evidence="1" id="KW-0812">Transmembrane</keyword>
<sequence length="121" mass="14212">MRDGKRKMLKWLGLFEDGKVKGVIYCCFAWFGFRVSCRHDLQYYELQASPTRFEPGYNLLNYMTSYYSTCMCWMIFCKFFDVGVRIKGIYLGLMIIDGNVCLAWLRTGVLWTVPHGDQRDG</sequence>
<protein>
    <submittedName>
        <fullName evidence="2">Uncharacterized protein</fullName>
    </submittedName>
</protein>
<organism evidence="2 3">
    <name type="scientific">Xylona heveae (strain CBS 132557 / TC161)</name>
    <dbReference type="NCBI Taxonomy" id="1328760"/>
    <lineage>
        <taxon>Eukaryota</taxon>
        <taxon>Fungi</taxon>
        <taxon>Dikarya</taxon>
        <taxon>Ascomycota</taxon>
        <taxon>Pezizomycotina</taxon>
        <taxon>Xylonomycetes</taxon>
        <taxon>Xylonales</taxon>
        <taxon>Xylonaceae</taxon>
        <taxon>Xylona</taxon>
    </lineage>
</organism>
<evidence type="ECO:0000313" key="3">
    <source>
        <dbReference type="Proteomes" id="UP000076632"/>
    </source>
</evidence>
<reference evidence="2 3" key="1">
    <citation type="journal article" date="2016" name="Fungal Biol.">
        <title>The genome of Xylona heveae provides a window into fungal endophytism.</title>
        <authorList>
            <person name="Gazis R."/>
            <person name="Kuo A."/>
            <person name="Riley R."/>
            <person name="LaButti K."/>
            <person name="Lipzen A."/>
            <person name="Lin J."/>
            <person name="Amirebrahimi M."/>
            <person name="Hesse C.N."/>
            <person name="Spatafora J.W."/>
            <person name="Henrissat B."/>
            <person name="Hainaut M."/>
            <person name="Grigoriev I.V."/>
            <person name="Hibbett D.S."/>
        </authorList>
    </citation>
    <scope>NUCLEOTIDE SEQUENCE [LARGE SCALE GENOMIC DNA]</scope>
    <source>
        <strain evidence="2 3">TC161</strain>
    </source>
</reference>
<name>A0A161THP7_XYLHT</name>
<gene>
    <name evidence="2" type="ORF">L228DRAFT_83727</name>
</gene>
<dbReference type="GeneID" id="28902037"/>
<dbReference type="AlphaFoldDB" id="A0A161THP7"/>
<proteinExistence type="predicted"/>
<dbReference type="EMBL" id="KV407455">
    <property type="protein sequence ID" value="KZF25787.1"/>
    <property type="molecule type" value="Genomic_DNA"/>
</dbReference>
<feature type="transmembrane region" description="Helical" evidence="1">
    <location>
        <begin position="88"/>
        <end position="105"/>
    </location>
</feature>
<dbReference type="Proteomes" id="UP000076632">
    <property type="component" value="Unassembled WGS sequence"/>
</dbReference>
<accession>A0A161THP7</accession>
<keyword evidence="3" id="KW-1185">Reference proteome</keyword>
<dbReference type="RefSeq" id="XP_018191342.1">
    <property type="nucleotide sequence ID" value="XM_018336900.1"/>
</dbReference>
<keyword evidence="1" id="KW-0472">Membrane</keyword>
<keyword evidence="1" id="KW-1133">Transmembrane helix</keyword>
<evidence type="ECO:0000313" key="2">
    <source>
        <dbReference type="EMBL" id="KZF25787.1"/>
    </source>
</evidence>
<evidence type="ECO:0000256" key="1">
    <source>
        <dbReference type="SAM" id="Phobius"/>
    </source>
</evidence>